<evidence type="ECO:0000256" key="1">
    <source>
        <dbReference type="SAM" id="MobiDB-lite"/>
    </source>
</evidence>
<dbReference type="KEGG" id="bcv:Bcav_2748"/>
<feature type="region of interest" description="Disordered" evidence="1">
    <location>
        <begin position="744"/>
        <end position="769"/>
    </location>
</feature>
<dbReference type="HOGENOM" id="CLU_356356_0_0_11"/>
<dbReference type="SUPFAM" id="SSF55486">
    <property type="entry name" value="Metalloproteases ('zincins'), catalytic domain"/>
    <property type="match status" value="1"/>
</dbReference>
<dbReference type="RefSeq" id="WP_015883233.1">
    <property type="nucleotide sequence ID" value="NC_012669.1"/>
</dbReference>
<dbReference type="Proteomes" id="UP000007962">
    <property type="component" value="Chromosome"/>
</dbReference>
<dbReference type="AlphaFoldDB" id="C5BY93"/>
<proteinExistence type="predicted"/>
<sequence length="769" mass="83739">MCCNDATNPAYTPGPDGPLPGPLPGPFPEPGPFPGPFPEPFPGRPPERVWPPRDFPPYWLCWRWGGISGRYSGSSGHVLLGERIDLRIDVDVRHNANSPVMHRVSADHFRRRFSGRPPFGSFASVYLESWIIDAPRVTWNRCSAVITGAVRYWSGGHAATTAEIVVRWSHGPIESATVTLTEGASVRVYQCEYVSDSFRELELELDYAASVEIAPLVPTYDTHAHNNRPADTPQRTLTIEETYREAGVAVQYSPNSSVVDDSAASFTSWSPGELHDAMETAFSRYPSTWPAWRMWGLQAGTFDASSVGGIMFDAAAAYGGAGDAPDRQGFAVFRNHSWFTDLVDGPPGNQDEAWAMRHFLYTWVHEAGHAFNLLHSWNKSRPSSLSWMNYDWKYDEINGADTFWSRFRFRFDDEELIHIRHGNRASVIMGADPWASGGHLEDPSGASADQDAPGAVELVLRTKDFVDFLEPVAVELRLRNLTNEPVLVDGRLDPVHGTTTVYVRTPAGRTVQYAPIMCQIGLSDDVVLAPADRADGDGTDRLSRSVPLVYGTGGFMFAEPGEYQVRAVYAAAGHLVVSNTVRIRVGQPASVQDDRFAASFLRPEVGLTIALGGSMSQHLGDAVGILTEAAERFAGSGAGVAAAETVARSIGRDFFRREIDADSDRMVKGHSADPGAALAITAPALETLSGSKDPAANLAEHRLVNLRREMHDARGDGAAAAKELTALADDLAGRGVNAVVLEEVRDQAGQAAPTRRRSTRSTSAKRKKS</sequence>
<keyword evidence="3" id="KW-1185">Reference proteome</keyword>
<feature type="region of interest" description="Disordered" evidence="1">
    <location>
        <begin position="1"/>
        <end position="38"/>
    </location>
</feature>
<dbReference type="EMBL" id="CP001618">
    <property type="protein sequence ID" value="ACQ80993.1"/>
    <property type="molecule type" value="Genomic_DNA"/>
</dbReference>
<name>C5BY93_BEUC1</name>
<evidence type="ECO:0000313" key="2">
    <source>
        <dbReference type="EMBL" id="ACQ80993.1"/>
    </source>
</evidence>
<organism evidence="2 3">
    <name type="scientific">Beutenbergia cavernae (strain ATCC BAA-8 / DSM 12333 / CCUG 43141 / JCM 11478 / NBRC 16432 / NCIMB 13614 / HKI 0122)</name>
    <dbReference type="NCBI Taxonomy" id="471853"/>
    <lineage>
        <taxon>Bacteria</taxon>
        <taxon>Bacillati</taxon>
        <taxon>Actinomycetota</taxon>
        <taxon>Actinomycetes</taxon>
        <taxon>Micrococcales</taxon>
        <taxon>Beutenbergiaceae</taxon>
        <taxon>Beutenbergia</taxon>
    </lineage>
</organism>
<gene>
    <name evidence="2" type="ordered locus">Bcav_2748</name>
</gene>
<evidence type="ECO:0000313" key="3">
    <source>
        <dbReference type="Proteomes" id="UP000007962"/>
    </source>
</evidence>
<feature type="compositionally biased region" description="Pro residues" evidence="1">
    <location>
        <begin position="15"/>
        <end position="38"/>
    </location>
</feature>
<protein>
    <submittedName>
        <fullName evidence="2">Uncharacterized protein</fullName>
    </submittedName>
</protein>
<feature type="compositionally biased region" description="Basic residues" evidence="1">
    <location>
        <begin position="754"/>
        <end position="769"/>
    </location>
</feature>
<accession>C5BY93</accession>
<feature type="compositionally biased region" description="Polar residues" evidence="1">
    <location>
        <begin position="1"/>
        <end position="10"/>
    </location>
</feature>
<dbReference type="eggNOG" id="ENOG502Z9P2">
    <property type="taxonomic scope" value="Bacteria"/>
</dbReference>
<reference evidence="2 3" key="1">
    <citation type="journal article" date="2009" name="Stand. Genomic Sci.">
        <title>Complete genome sequence of Beutenbergia cavernae type strain (HKI 0122).</title>
        <authorList>
            <person name="Land M."/>
            <person name="Pukall R."/>
            <person name="Abt B."/>
            <person name="Goker M."/>
            <person name="Rohde M."/>
            <person name="Glavina Del Rio T."/>
            <person name="Tice H."/>
            <person name="Copeland A."/>
            <person name="Cheng J.F."/>
            <person name="Lucas S."/>
            <person name="Chen F."/>
            <person name="Nolan M."/>
            <person name="Bruce D."/>
            <person name="Goodwin L."/>
            <person name="Pitluck S."/>
            <person name="Ivanova N."/>
            <person name="Mavromatis K."/>
            <person name="Ovchinnikova G."/>
            <person name="Pati A."/>
            <person name="Chen A."/>
            <person name="Palaniappan K."/>
            <person name="Hauser L."/>
            <person name="Chang Y.J."/>
            <person name="Jefferies C.C."/>
            <person name="Saunders E."/>
            <person name="Brettin T."/>
            <person name="Detter J.C."/>
            <person name="Han C."/>
            <person name="Chain P."/>
            <person name="Bristow J."/>
            <person name="Eisen J.A."/>
            <person name="Markowitz V."/>
            <person name="Hugenholtz P."/>
            <person name="Kyrpides N.C."/>
            <person name="Klenk H.P."/>
            <person name="Lapidus A."/>
        </authorList>
    </citation>
    <scope>NUCLEOTIDE SEQUENCE [LARGE SCALE GENOMIC DNA]</scope>
    <source>
        <strain evidence="3">ATCC BAA-8 / DSM 12333 / NBRC 16432</strain>
    </source>
</reference>